<feature type="transmembrane region" description="Helical" evidence="7">
    <location>
        <begin position="275"/>
        <end position="294"/>
    </location>
</feature>
<keyword evidence="9" id="KW-1185">Reference proteome</keyword>
<evidence type="ECO:0000256" key="1">
    <source>
        <dbReference type="ARBA" id="ARBA00004651"/>
    </source>
</evidence>
<keyword evidence="2" id="KW-0813">Transport</keyword>
<dbReference type="RefSeq" id="WP_070925201.1">
    <property type="nucleotide sequence ID" value="NZ_VAUE01000001.1"/>
</dbReference>
<dbReference type="AlphaFoldDB" id="A0A1S1HUS2"/>
<comment type="subcellular location">
    <subcellularLocation>
        <location evidence="1">Cell membrane</location>
        <topology evidence="1">Multi-pass membrane protein</topology>
    </subcellularLocation>
</comment>
<feature type="transmembrane region" description="Helical" evidence="7">
    <location>
        <begin position="7"/>
        <end position="27"/>
    </location>
</feature>
<dbReference type="PANTHER" id="PTHR30509">
    <property type="entry name" value="P-HYDROXYBENZOIC ACID EFFLUX PUMP SUBUNIT-RELATED"/>
    <property type="match status" value="1"/>
</dbReference>
<comment type="caution">
    <text evidence="8">The sequence shown here is derived from an EMBL/GenBank/DDBJ whole genome shotgun (WGS) entry which is preliminary data.</text>
</comment>
<feature type="transmembrane region" description="Helical" evidence="7">
    <location>
        <begin position="402"/>
        <end position="426"/>
    </location>
</feature>
<evidence type="ECO:0000256" key="3">
    <source>
        <dbReference type="ARBA" id="ARBA00022475"/>
    </source>
</evidence>
<evidence type="ECO:0000256" key="7">
    <source>
        <dbReference type="SAM" id="Phobius"/>
    </source>
</evidence>
<gene>
    <name evidence="8" type="ORF">A3Q29_11890</name>
</gene>
<feature type="transmembrane region" description="Helical" evidence="7">
    <location>
        <begin position="78"/>
        <end position="98"/>
    </location>
</feature>
<evidence type="ECO:0008006" key="10">
    <source>
        <dbReference type="Google" id="ProtNLM"/>
    </source>
</evidence>
<dbReference type="GO" id="GO:0022857">
    <property type="term" value="F:transmembrane transporter activity"/>
    <property type="evidence" value="ECO:0007669"/>
    <property type="project" value="InterPro"/>
</dbReference>
<feature type="transmembrane region" description="Helical" evidence="7">
    <location>
        <begin position="300"/>
        <end position="318"/>
    </location>
</feature>
<name>A0A1S1HUS2_PROST</name>
<dbReference type="InterPro" id="IPR006726">
    <property type="entry name" value="PHBA_efflux_AaeB/fusaric-R"/>
</dbReference>
<keyword evidence="3" id="KW-1003">Cell membrane</keyword>
<feature type="transmembrane region" description="Helical" evidence="7">
    <location>
        <begin position="352"/>
        <end position="370"/>
    </location>
</feature>
<dbReference type="PANTHER" id="PTHR30509:SF9">
    <property type="entry name" value="MULTIDRUG RESISTANCE PROTEIN MDTO"/>
    <property type="match status" value="1"/>
</dbReference>
<dbReference type="Pfam" id="PF04632">
    <property type="entry name" value="FUSC"/>
    <property type="match status" value="2"/>
</dbReference>
<protein>
    <recommendedName>
        <fullName evidence="10">FUSC family protein</fullName>
    </recommendedName>
</protein>
<dbReference type="GO" id="GO:0005886">
    <property type="term" value="C:plasma membrane"/>
    <property type="evidence" value="ECO:0007669"/>
    <property type="project" value="UniProtKB-SubCell"/>
</dbReference>
<feature type="transmembrane region" description="Helical" evidence="7">
    <location>
        <begin position="52"/>
        <end position="71"/>
    </location>
</feature>
<dbReference type="Proteomes" id="UP000179588">
    <property type="component" value="Unassembled WGS sequence"/>
</dbReference>
<dbReference type="EMBL" id="LVIE01000002">
    <property type="protein sequence ID" value="OHT25788.1"/>
    <property type="molecule type" value="Genomic_DNA"/>
</dbReference>
<proteinExistence type="predicted"/>
<evidence type="ECO:0000313" key="9">
    <source>
        <dbReference type="Proteomes" id="UP000179588"/>
    </source>
</evidence>
<evidence type="ECO:0000256" key="6">
    <source>
        <dbReference type="ARBA" id="ARBA00023136"/>
    </source>
</evidence>
<feature type="transmembrane region" description="Helical" evidence="7">
    <location>
        <begin position="325"/>
        <end position="346"/>
    </location>
</feature>
<evidence type="ECO:0000256" key="4">
    <source>
        <dbReference type="ARBA" id="ARBA00022692"/>
    </source>
</evidence>
<evidence type="ECO:0000256" key="2">
    <source>
        <dbReference type="ARBA" id="ARBA00022448"/>
    </source>
</evidence>
<feature type="transmembrane region" description="Helical" evidence="7">
    <location>
        <begin position="104"/>
        <end position="125"/>
    </location>
</feature>
<keyword evidence="5 7" id="KW-1133">Transmembrane helix</keyword>
<keyword evidence="4 7" id="KW-0812">Transmembrane</keyword>
<reference evidence="8 9" key="1">
    <citation type="submission" date="2016-03" db="EMBL/GenBank/DDBJ databases">
        <title>Genome sequence of Providencia stuartii strain, isolated from the salivary glands of larval Lucilia sericata.</title>
        <authorList>
            <person name="Yuan Y."/>
            <person name="Zhang Y."/>
            <person name="Fu S."/>
            <person name="Crippen T.L."/>
            <person name="Visi D."/>
            <person name="Benbow M.E."/>
            <person name="Allen M."/>
            <person name="Tomberlin J.K."/>
            <person name="Sze S.-H."/>
            <person name="Tarone A.M."/>
        </authorList>
    </citation>
    <scope>NUCLEOTIDE SEQUENCE [LARGE SCALE GENOMIC DNA]</scope>
    <source>
        <strain evidence="8 9">Crippen</strain>
    </source>
</reference>
<feature type="transmembrane region" description="Helical" evidence="7">
    <location>
        <begin position="377"/>
        <end position="396"/>
    </location>
</feature>
<keyword evidence="6 7" id="KW-0472">Membrane</keyword>
<accession>A0A1S1HUS2</accession>
<organism evidence="8 9">
    <name type="scientific">Providencia stuartii</name>
    <dbReference type="NCBI Taxonomy" id="588"/>
    <lineage>
        <taxon>Bacteria</taxon>
        <taxon>Pseudomonadati</taxon>
        <taxon>Pseudomonadota</taxon>
        <taxon>Gammaproteobacteria</taxon>
        <taxon>Enterobacterales</taxon>
        <taxon>Morganellaceae</taxon>
        <taxon>Providencia</taxon>
    </lineage>
</organism>
<sequence length="544" mass="61860">MKLNWIFAVKYMLAILLAWYISSYFGFDKPYWSMMTVAIIGYPDPSLSLAKMAARLVGSVIGVIVVTLIANISLSDHWLFTSLIIIWLSVCLFMALTSRYMMPYMFSLSGYTSAIIAFGTSVYPLPMTIFNLSQERLMEVMIGIIIYTFINYALPNRSNVPQTVLLNRKISTDRKNVLSSVFKGNYDNTMKNLSVIIADSIAYDEVSKYESHFLSFKKAHSKALKLPILVTISIIGLVDRAFLRYEKYNQLLSLKKEISRPSTFQSYAFFDWKDAFLNTLRLVVSLVISVMFWLNTGWEYGYILPVLVSISFTFGITIPNANKLAFIVFIVALLVIAFSYVLKFFFLIQASSFMQAALIMIPIFILFGVLKTVGKLAFLISHIMCISLIFLINFTNPMSFDFVFFANTAIALIFSIIIVILMLYIIPLSSAQQIETRKVNFILQKINTLPLNELVLIKIRNTLLMNVNSLYEHKNINQFYVLIALISLYELSESDQVRELMVSIINAVSIGDDKDNILKSLNGTETIYSDSNVKYAKDIIGFLL</sequence>
<evidence type="ECO:0000313" key="8">
    <source>
        <dbReference type="EMBL" id="OHT25788.1"/>
    </source>
</evidence>
<evidence type="ECO:0000256" key="5">
    <source>
        <dbReference type="ARBA" id="ARBA00022989"/>
    </source>
</evidence>
<dbReference type="OrthoDB" id="9807111at2"/>